<reference evidence="3 5" key="2">
    <citation type="submission" date="2020-09" db="EMBL/GenBank/DDBJ databases">
        <title>Draft Genome Sequences of Oil-Oxidizing Bacteria Halomonas titanicae, Marinobacter lutaoensis, and Virgibacillus halodenitrificans Isolated from Highly Saline Environments.</title>
        <authorList>
            <person name="Grouzdev D.S."/>
            <person name="Sokolova D.S."/>
            <person name="Semenova E.M."/>
            <person name="Borzenkov I.A."/>
            <person name="Bidzhieva S.K."/>
            <person name="Poltaraus A.B."/>
            <person name="Nazina T.N."/>
        </authorList>
    </citation>
    <scope>NUCLEOTIDE SEQUENCE [LARGE SCALE GENOMIC DNA]</scope>
    <source>
        <strain evidence="3 5">VKM B-3472D</strain>
    </source>
</reference>
<name>A0AAC9J133_VIRHA</name>
<dbReference type="EMBL" id="JACWEZ010000019">
    <property type="protein sequence ID" value="MBD1224551.1"/>
    <property type="molecule type" value="Genomic_DNA"/>
</dbReference>
<dbReference type="AlphaFoldDB" id="A0AAC9J133"/>
<proteinExistence type="predicted"/>
<keyword evidence="5" id="KW-1185">Reference proteome</keyword>
<dbReference type="Proteomes" id="UP000621631">
    <property type="component" value="Unassembled WGS sequence"/>
</dbReference>
<sequence>MFPRKPRRPMPRENPFMFQRPRQVPKTQSKQNLLDAFRTSEGGFDLNKITGTAQQMHSLYGQVSPMISKFITKIGK</sequence>
<evidence type="ECO:0000313" key="5">
    <source>
        <dbReference type="Proteomes" id="UP000621631"/>
    </source>
</evidence>
<gene>
    <name evidence="2" type="ORF">BME96_07140</name>
    <name evidence="3" type="ORF">IC602_18200</name>
</gene>
<dbReference type="Pfam" id="PF14179">
    <property type="entry name" value="YppG"/>
    <property type="match status" value="1"/>
</dbReference>
<evidence type="ECO:0000313" key="2">
    <source>
        <dbReference type="EMBL" id="APC47960.1"/>
    </source>
</evidence>
<evidence type="ECO:0000256" key="1">
    <source>
        <dbReference type="SAM" id="MobiDB-lite"/>
    </source>
</evidence>
<reference evidence="2 4" key="1">
    <citation type="submission" date="2016-11" db="EMBL/GenBank/DDBJ databases">
        <title>Complete genome sequencing of Virgibacillus halodenitrificans PDB-F2.</title>
        <authorList>
            <person name="Sun Z."/>
            <person name="Zhou Y."/>
            <person name="Li H."/>
        </authorList>
    </citation>
    <scope>NUCLEOTIDE SEQUENCE [LARGE SCALE GENOMIC DNA]</scope>
    <source>
        <strain evidence="2 4">PDB-F2</strain>
    </source>
</reference>
<accession>A0AAC9J133</accession>
<feature type="region of interest" description="Disordered" evidence="1">
    <location>
        <begin position="1"/>
        <end position="30"/>
    </location>
</feature>
<evidence type="ECO:0000313" key="4">
    <source>
        <dbReference type="Proteomes" id="UP000182945"/>
    </source>
</evidence>
<protein>
    <recommendedName>
        <fullName evidence="6">YppG-like protein</fullName>
    </recommendedName>
</protein>
<dbReference type="GeneID" id="71514160"/>
<organism evidence="2 4">
    <name type="scientific">Virgibacillus halodenitrificans</name>
    <name type="common">Bacillus halodenitrificans</name>
    <dbReference type="NCBI Taxonomy" id="1482"/>
    <lineage>
        <taxon>Bacteria</taxon>
        <taxon>Bacillati</taxon>
        <taxon>Bacillota</taxon>
        <taxon>Bacilli</taxon>
        <taxon>Bacillales</taxon>
        <taxon>Bacillaceae</taxon>
        <taxon>Virgibacillus</taxon>
    </lineage>
</organism>
<dbReference type="KEGG" id="vhl:BME96_07140"/>
<evidence type="ECO:0008006" key="6">
    <source>
        <dbReference type="Google" id="ProtNLM"/>
    </source>
</evidence>
<dbReference type="InterPro" id="IPR025555">
    <property type="entry name" value="YppG"/>
</dbReference>
<dbReference type="RefSeq" id="WP_071648766.1">
    <property type="nucleotide sequence ID" value="NZ_CP017962.1"/>
</dbReference>
<evidence type="ECO:0000313" key="3">
    <source>
        <dbReference type="EMBL" id="MBD1224551.1"/>
    </source>
</evidence>
<dbReference type="Proteomes" id="UP000182945">
    <property type="component" value="Chromosome"/>
</dbReference>
<dbReference type="EMBL" id="CP017962">
    <property type="protein sequence ID" value="APC47960.1"/>
    <property type="molecule type" value="Genomic_DNA"/>
</dbReference>